<comment type="caution">
    <text evidence="1">The sequence shown here is derived from an EMBL/GenBank/DDBJ whole genome shotgun (WGS) entry which is preliminary data.</text>
</comment>
<accession>A0A9P6XYB9</accession>
<proteinExistence type="predicted"/>
<sequence>MLMSGFLAVLGGVHRKADLFQLLLDQLAVHRVVFHQQHAPAGLAGRRHWRGRGGRRAAVHAFAGPQCLKHGLAGIAADLDAGATCFRAERALRMGVHGARVALHQLQLFLIAPRAVVAHAQQRVAALVAVLRPVEQCARSPVGPAAAAWAVAATPVPASAAAG</sequence>
<evidence type="ECO:0000313" key="2">
    <source>
        <dbReference type="Proteomes" id="UP000740926"/>
    </source>
</evidence>
<dbReference type="EMBL" id="JAANIU010008534">
    <property type="protein sequence ID" value="KAG1534877.1"/>
    <property type="molecule type" value="Genomic_DNA"/>
</dbReference>
<protein>
    <submittedName>
        <fullName evidence="1">Uncharacterized protein</fullName>
    </submittedName>
</protein>
<keyword evidence="2" id="KW-1185">Reference proteome</keyword>
<dbReference type="Proteomes" id="UP000740926">
    <property type="component" value="Unassembled WGS sequence"/>
</dbReference>
<name>A0A9P6XYB9_9FUNG</name>
<evidence type="ECO:0000313" key="1">
    <source>
        <dbReference type="EMBL" id="KAG1534877.1"/>
    </source>
</evidence>
<organism evidence="1 2">
    <name type="scientific">Rhizopus delemar</name>
    <dbReference type="NCBI Taxonomy" id="936053"/>
    <lineage>
        <taxon>Eukaryota</taxon>
        <taxon>Fungi</taxon>
        <taxon>Fungi incertae sedis</taxon>
        <taxon>Mucoromycota</taxon>
        <taxon>Mucoromycotina</taxon>
        <taxon>Mucoromycetes</taxon>
        <taxon>Mucorales</taxon>
        <taxon>Mucorineae</taxon>
        <taxon>Rhizopodaceae</taxon>
        <taxon>Rhizopus</taxon>
    </lineage>
</organism>
<reference evidence="1 2" key="1">
    <citation type="journal article" date="2020" name="Microb. Genom.">
        <title>Genetic diversity of clinical and environmental Mucorales isolates obtained from an investigation of mucormycosis cases among solid organ transplant recipients.</title>
        <authorList>
            <person name="Nguyen M.H."/>
            <person name="Kaul D."/>
            <person name="Muto C."/>
            <person name="Cheng S.J."/>
            <person name="Richter R.A."/>
            <person name="Bruno V.M."/>
            <person name="Liu G."/>
            <person name="Beyhan S."/>
            <person name="Sundermann A.J."/>
            <person name="Mounaud S."/>
            <person name="Pasculle A.W."/>
            <person name="Nierman W.C."/>
            <person name="Driscoll E."/>
            <person name="Cumbie R."/>
            <person name="Clancy C.J."/>
            <person name="Dupont C.L."/>
        </authorList>
    </citation>
    <scope>NUCLEOTIDE SEQUENCE [LARGE SCALE GENOMIC DNA]</scope>
    <source>
        <strain evidence="1 2">GL24</strain>
    </source>
</reference>
<gene>
    <name evidence="1" type="ORF">G6F50_015450</name>
</gene>
<dbReference type="AlphaFoldDB" id="A0A9P6XYB9"/>